<accession>A0A2Z5FST8</accession>
<dbReference type="AlphaFoldDB" id="A0A2Z5FST8"/>
<organism evidence="1 2">
    <name type="scientific">Acidisarcina polymorpha</name>
    <dbReference type="NCBI Taxonomy" id="2211140"/>
    <lineage>
        <taxon>Bacteria</taxon>
        <taxon>Pseudomonadati</taxon>
        <taxon>Acidobacteriota</taxon>
        <taxon>Terriglobia</taxon>
        <taxon>Terriglobales</taxon>
        <taxon>Acidobacteriaceae</taxon>
        <taxon>Acidisarcina</taxon>
    </lineage>
</organism>
<dbReference type="EMBL" id="CP030840">
    <property type="protein sequence ID" value="AXC09873.1"/>
    <property type="molecule type" value="Genomic_DNA"/>
</dbReference>
<dbReference type="Proteomes" id="UP000253606">
    <property type="component" value="Chromosome"/>
</dbReference>
<gene>
    <name evidence="1" type="ORF">ACPOL_0498</name>
</gene>
<name>A0A2Z5FST8_9BACT</name>
<reference evidence="1 2" key="1">
    <citation type="journal article" date="2018" name="Front. Microbiol.">
        <title>Hydrolytic Capabilities as a Key to Environmental Success: Chitinolytic and Cellulolytic Acidobacteria From Acidic Sub-arctic Soils and Boreal Peatlands.</title>
        <authorList>
            <person name="Belova S.E."/>
            <person name="Ravin N.V."/>
            <person name="Pankratov T.A."/>
            <person name="Rakitin A.L."/>
            <person name="Ivanova A.A."/>
            <person name="Beletsky A.V."/>
            <person name="Mardanov A.V."/>
            <person name="Sinninghe Damste J.S."/>
            <person name="Dedysh S.N."/>
        </authorList>
    </citation>
    <scope>NUCLEOTIDE SEQUENCE [LARGE SCALE GENOMIC DNA]</scope>
    <source>
        <strain evidence="1 2">SBC82</strain>
    </source>
</reference>
<dbReference type="PROSITE" id="PS51257">
    <property type="entry name" value="PROKAR_LIPOPROTEIN"/>
    <property type="match status" value="1"/>
</dbReference>
<protein>
    <recommendedName>
        <fullName evidence="3">Lipoprotein</fullName>
    </recommendedName>
</protein>
<evidence type="ECO:0008006" key="3">
    <source>
        <dbReference type="Google" id="ProtNLM"/>
    </source>
</evidence>
<dbReference type="KEGG" id="abas:ACPOL_0498"/>
<proteinExistence type="predicted"/>
<keyword evidence="2" id="KW-1185">Reference proteome</keyword>
<sequence>MGKVDSDRIAVDGVLRLFSFASCFCFASACACEIFEVCCGAFGLLP</sequence>
<evidence type="ECO:0000313" key="1">
    <source>
        <dbReference type="EMBL" id="AXC09873.1"/>
    </source>
</evidence>
<evidence type="ECO:0000313" key="2">
    <source>
        <dbReference type="Proteomes" id="UP000253606"/>
    </source>
</evidence>